<proteinExistence type="predicted"/>
<protein>
    <submittedName>
        <fullName evidence="1">Uncharacterized protein</fullName>
    </submittedName>
</protein>
<keyword evidence="2" id="KW-1185">Reference proteome</keyword>
<dbReference type="EMBL" id="CP002530">
    <property type="protein sequence ID" value="ADY35259.1"/>
    <property type="molecule type" value="Genomic_DNA"/>
</dbReference>
<dbReference type="STRING" id="667015.Bacsa_0665"/>
<organism evidence="1 2">
    <name type="scientific">Phocaeicola salanitronis (strain DSM 18170 / JCM 13657 / CCUG 60908 / BL78)</name>
    <name type="common">Bacteroides salanitronis</name>
    <dbReference type="NCBI Taxonomy" id="667015"/>
    <lineage>
        <taxon>Bacteria</taxon>
        <taxon>Pseudomonadati</taxon>
        <taxon>Bacteroidota</taxon>
        <taxon>Bacteroidia</taxon>
        <taxon>Bacteroidales</taxon>
        <taxon>Bacteroidaceae</taxon>
        <taxon>Phocaeicola</taxon>
    </lineage>
</organism>
<evidence type="ECO:0000313" key="1">
    <source>
        <dbReference type="EMBL" id="ADY35259.1"/>
    </source>
</evidence>
<dbReference type="KEGG" id="bsa:Bacsa_0665"/>
<accession>F0R104</accession>
<dbReference type="HOGENOM" id="CLU_3196328_0_0_10"/>
<reference evidence="1 2" key="1">
    <citation type="journal article" date="2011" name="Stand. Genomic Sci.">
        <title>Complete genome sequence of Bacteroides salanitronis type strain (BL78).</title>
        <authorList>
            <person name="Gronow S."/>
            <person name="Held B."/>
            <person name="Lucas S."/>
            <person name="Lapidus A."/>
            <person name="Del Rio T.G."/>
            <person name="Nolan M."/>
            <person name="Tice H."/>
            <person name="Deshpande S."/>
            <person name="Cheng J.F."/>
            <person name="Pitluck S."/>
            <person name="Liolios K."/>
            <person name="Pagani I."/>
            <person name="Ivanova N."/>
            <person name="Mavromatis K."/>
            <person name="Pati A."/>
            <person name="Tapia R."/>
            <person name="Han C."/>
            <person name="Goodwin L."/>
            <person name="Chen A."/>
            <person name="Palaniappan K."/>
            <person name="Land M."/>
            <person name="Hauser L."/>
            <person name="Chang Y.J."/>
            <person name="Jeffries C.D."/>
            <person name="Brambilla E.M."/>
            <person name="Rohde M."/>
            <person name="Goker M."/>
            <person name="Detter J.C."/>
            <person name="Woyke T."/>
            <person name="Bristow J."/>
            <person name="Markowitz V."/>
            <person name="Hugenholtz P."/>
            <person name="Kyrpides N.C."/>
            <person name="Klenk H.P."/>
            <person name="Eisen J.A."/>
        </authorList>
    </citation>
    <scope>NUCLEOTIDE SEQUENCE [LARGE SCALE GENOMIC DNA]</scope>
    <source>
        <strain evidence="1 2">DSM 18170</strain>
    </source>
</reference>
<sequence length="45" mass="5281">MREPLFLFAGNSASPCLCVLYSPFNVQKYKKCGNKSRSFYFFDYL</sequence>
<evidence type="ECO:0000313" key="2">
    <source>
        <dbReference type="Proteomes" id="UP000007486"/>
    </source>
</evidence>
<gene>
    <name evidence="1" type="ordered locus">Bacsa_0665</name>
</gene>
<dbReference type="AlphaFoldDB" id="F0R104"/>
<dbReference type="Proteomes" id="UP000007486">
    <property type="component" value="Chromosome"/>
</dbReference>
<name>F0R104_PHOSB</name>